<keyword evidence="3" id="KW-1185">Reference proteome</keyword>
<dbReference type="AlphaFoldDB" id="A0A0C9XIA5"/>
<name>A0A0C9XIA5_9AGAM</name>
<sequence>CVEHTPDIFLSELQSELREVRYVEVSQITIERTLQRHGYTHKRVSTLIGFLH</sequence>
<protein>
    <submittedName>
        <fullName evidence="2">Uncharacterized protein</fullName>
    </submittedName>
</protein>
<dbReference type="Proteomes" id="UP000054018">
    <property type="component" value="Unassembled WGS sequence"/>
</dbReference>
<dbReference type="EMBL" id="KN834129">
    <property type="protein sequence ID" value="KIK12020.1"/>
    <property type="molecule type" value="Genomic_DNA"/>
</dbReference>
<reference evidence="2 3" key="1">
    <citation type="submission" date="2014-04" db="EMBL/GenBank/DDBJ databases">
        <authorList>
            <consortium name="DOE Joint Genome Institute"/>
            <person name="Kuo A."/>
            <person name="Kohler A."/>
            <person name="Costa M.D."/>
            <person name="Nagy L.G."/>
            <person name="Floudas D."/>
            <person name="Copeland A."/>
            <person name="Barry K.W."/>
            <person name="Cichocki N."/>
            <person name="Veneault-Fourrey C."/>
            <person name="LaButti K."/>
            <person name="Lindquist E.A."/>
            <person name="Lipzen A."/>
            <person name="Lundell T."/>
            <person name="Morin E."/>
            <person name="Murat C."/>
            <person name="Sun H."/>
            <person name="Tunlid A."/>
            <person name="Henrissat B."/>
            <person name="Grigoriev I.V."/>
            <person name="Hibbett D.S."/>
            <person name="Martin F."/>
            <person name="Nordberg H.P."/>
            <person name="Cantor M.N."/>
            <person name="Hua S.X."/>
        </authorList>
    </citation>
    <scope>NUCLEOTIDE SEQUENCE [LARGE SCALE GENOMIC DNA]</scope>
    <source>
        <strain evidence="2 3">441</strain>
    </source>
</reference>
<proteinExistence type="predicted"/>
<evidence type="ECO:0000313" key="1">
    <source>
        <dbReference type="EMBL" id="KIK11607.1"/>
    </source>
</evidence>
<reference evidence="2" key="3">
    <citation type="submission" date="2015-02" db="EMBL/GenBank/DDBJ databases">
        <title>Evolutionary Origins and Diversification of the Mycorrhizal Mutualists.</title>
        <authorList>
            <consortium name="DOE Joint Genome Institute"/>
            <consortium name="Mycorrhizal Genomics Consortium"/>
            <person name="Kohler A."/>
            <person name="Kuo A."/>
            <person name="Nagy L.G."/>
            <person name="Floudas D."/>
            <person name="Copeland A."/>
            <person name="Barry K.W."/>
            <person name="Cichocki N."/>
            <person name="Veneault-Fourrey C."/>
            <person name="LaButti K."/>
            <person name="Lindquist E.A."/>
            <person name="Lipzen A."/>
            <person name="Lundell T."/>
            <person name="Morin E."/>
            <person name="Murat C."/>
            <person name="Riley R."/>
            <person name="Ohm R."/>
            <person name="Sun H."/>
            <person name="Tunlid A."/>
            <person name="Henrissat B."/>
            <person name="Grigoriev I.V."/>
            <person name="Hibbett D.S."/>
            <person name="Martin F."/>
        </authorList>
    </citation>
    <scope>NUCLEOTIDE SEQUENCE</scope>
    <source>
        <strain evidence="2">441</strain>
    </source>
</reference>
<accession>A0A0C9XIA5</accession>
<gene>
    <name evidence="2" type="ORF">PISMIDRAFT_121694</name>
    <name evidence="1" type="ORF">PISMIDRAFT_122388</name>
</gene>
<dbReference type="EMBL" id="KN834184">
    <property type="protein sequence ID" value="KIK11607.1"/>
    <property type="molecule type" value="Genomic_DNA"/>
</dbReference>
<reference evidence="3" key="2">
    <citation type="submission" date="2015-01" db="EMBL/GenBank/DDBJ databases">
        <title>Evolutionary Origins and Diversification of the Mycorrhizal Mutualists.</title>
        <authorList>
            <consortium name="DOE Joint Genome Institute"/>
            <consortium name="Mycorrhizal Genomics Consortium"/>
            <person name="Kohler A."/>
            <person name="Kuo A."/>
            <person name="Nagy L.G."/>
            <person name="Floudas D."/>
            <person name="Copeland A."/>
            <person name="Barry K.W."/>
            <person name="Cichocki N."/>
            <person name="Veneault-Fourrey C."/>
            <person name="LaButti K."/>
            <person name="Lindquist E.A."/>
            <person name="Lipzen A."/>
            <person name="Lundell T."/>
            <person name="Morin E."/>
            <person name="Murat C."/>
            <person name="Riley R."/>
            <person name="Ohm R."/>
            <person name="Sun H."/>
            <person name="Tunlid A."/>
            <person name="Henrissat B."/>
            <person name="Grigoriev I.V."/>
            <person name="Hibbett D.S."/>
            <person name="Martin F."/>
        </authorList>
    </citation>
    <scope>NUCLEOTIDE SEQUENCE [LARGE SCALE GENOMIC DNA]</scope>
    <source>
        <strain evidence="3">441</strain>
    </source>
</reference>
<organism evidence="2 3">
    <name type="scientific">Pisolithus microcarpus 441</name>
    <dbReference type="NCBI Taxonomy" id="765257"/>
    <lineage>
        <taxon>Eukaryota</taxon>
        <taxon>Fungi</taxon>
        <taxon>Dikarya</taxon>
        <taxon>Basidiomycota</taxon>
        <taxon>Agaricomycotina</taxon>
        <taxon>Agaricomycetes</taxon>
        <taxon>Agaricomycetidae</taxon>
        <taxon>Boletales</taxon>
        <taxon>Sclerodermatineae</taxon>
        <taxon>Pisolithaceae</taxon>
        <taxon>Pisolithus</taxon>
    </lineage>
</organism>
<dbReference type="HOGENOM" id="CLU_177178_2_0_1"/>
<evidence type="ECO:0000313" key="2">
    <source>
        <dbReference type="EMBL" id="KIK12020.1"/>
    </source>
</evidence>
<feature type="non-terminal residue" evidence="2">
    <location>
        <position position="1"/>
    </location>
</feature>
<dbReference type="OrthoDB" id="2641874at2759"/>
<evidence type="ECO:0000313" key="3">
    <source>
        <dbReference type="Proteomes" id="UP000054018"/>
    </source>
</evidence>